<dbReference type="Pfam" id="PF04500">
    <property type="entry name" value="FLYWCH"/>
    <property type="match status" value="1"/>
</dbReference>
<accession>A0AA39LS49</accession>
<gene>
    <name evidence="6" type="ORF">QR680_003532</name>
</gene>
<keyword evidence="2" id="KW-0863">Zinc-finger</keyword>
<protein>
    <recommendedName>
        <fullName evidence="8">FLYWCH-type domain-containing protein</fullName>
    </recommendedName>
</protein>
<evidence type="ECO:0000259" key="4">
    <source>
        <dbReference type="Pfam" id="PF04500"/>
    </source>
</evidence>
<dbReference type="EMBL" id="JAUCMV010000003">
    <property type="protein sequence ID" value="KAK0407687.1"/>
    <property type="molecule type" value="Genomic_DNA"/>
</dbReference>
<evidence type="ECO:0000256" key="1">
    <source>
        <dbReference type="ARBA" id="ARBA00022723"/>
    </source>
</evidence>
<evidence type="ECO:0000313" key="7">
    <source>
        <dbReference type="Proteomes" id="UP001175271"/>
    </source>
</evidence>
<name>A0AA39LS49_9BILA</name>
<comment type="caution">
    <text evidence="6">The sequence shown here is derived from an EMBL/GenBank/DDBJ whole genome shotgun (WGS) entry which is preliminary data.</text>
</comment>
<evidence type="ECO:0000259" key="5">
    <source>
        <dbReference type="Pfam" id="PF10551"/>
    </source>
</evidence>
<reference evidence="6" key="1">
    <citation type="submission" date="2023-06" db="EMBL/GenBank/DDBJ databases">
        <title>Genomic analysis of the entomopathogenic nematode Steinernema hermaphroditum.</title>
        <authorList>
            <person name="Schwarz E.M."/>
            <person name="Heppert J.K."/>
            <person name="Baniya A."/>
            <person name="Schwartz H.T."/>
            <person name="Tan C.-H."/>
            <person name="Antoshechkin I."/>
            <person name="Sternberg P.W."/>
            <person name="Goodrich-Blair H."/>
            <person name="Dillman A.R."/>
        </authorList>
    </citation>
    <scope>NUCLEOTIDE SEQUENCE</scope>
    <source>
        <strain evidence="6">PS9179</strain>
        <tissue evidence="6">Whole animal</tissue>
    </source>
</reference>
<dbReference type="InterPro" id="IPR018289">
    <property type="entry name" value="MULE_transposase_dom"/>
</dbReference>
<dbReference type="Gene3D" id="2.20.25.240">
    <property type="match status" value="1"/>
</dbReference>
<evidence type="ECO:0000313" key="6">
    <source>
        <dbReference type="EMBL" id="KAK0407687.1"/>
    </source>
</evidence>
<dbReference type="Proteomes" id="UP001175271">
    <property type="component" value="Unassembled WGS sequence"/>
</dbReference>
<keyword evidence="7" id="KW-1185">Reference proteome</keyword>
<organism evidence="6 7">
    <name type="scientific">Steinernema hermaphroditum</name>
    <dbReference type="NCBI Taxonomy" id="289476"/>
    <lineage>
        <taxon>Eukaryota</taxon>
        <taxon>Metazoa</taxon>
        <taxon>Ecdysozoa</taxon>
        <taxon>Nematoda</taxon>
        <taxon>Chromadorea</taxon>
        <taxon>Rhabditida</taxon>
        <taxon>Tylenchina</taxon>
        <taxon>Panagrolaimomorpha</taxon>
        <taxon>Strongyloidoidea</taxon>
        <taxon>Steinernematidae</taxon>
        <taxon>Steinernema</taxon>
    </lineage>
</organism>
<dbReference type="GO" id="GO:0008270">
    <property type="term" value="F:zinc ion binding"/>
    <property type="evidence" value="ECO:0007669"/>
    <property type="project" value="UniProtKB-KW"/>
</dbReference>
<dbReference type="Pfam" id="PF10551">
    <property type="entry name" value="MULE"/>
    <property type="match status" value="1"/>
</dbReference>
<evidence type="ECO:0000256" key="2">
    <source>
        <dbReference type="ARBA" id="ARBA00022771"/>
    </source>
</evidence>
<keyword evidence="3" id="KW-0862">Zinc</keyword>
<dbReference type="PANTHER" id="PTHR47160">
    <property type="entry name" value="PUTATIVE-RELATED"/>
    <property type="match status" value="1"/>
</dbReference>
<dbReference type="PANTHER" id="PTHR47160:SF5">
    <property type="entry name" value="MULE TRANSPOSASE DOMAIN-CONTAINING PROTEIN"/>
    <property type="match status" value="1"/>
</dbReference>
<dbReference type="InterPro" id="IPR007588">
    <property type="entry name" value="Znf_FLYWCH"/>
</dbReference>
<dbReference type="AlphaFoldDB" id="A0AA39LS49"/>
<proteinExistence type="predicted"/>
<keyword evidence="1" id="KW-0479">Metal-binding</keyword>
<evidence type="ECO:0008006" key="8">
    <source>
        <dbReference type="Google" id="ProtNLM"/>
    </source>
</evidence>
<sequence length="510" mass="58215">MQPVSSTVEPEPGCPVQPVPTLQLMPALHPTTERMPKQQPSISKCFVTSQRGNPKLQFSGYTYTKDKATQAKTHWRCVRFQKPNFCRGRVTSYGDKVVVTREHNHPPAPQYCEAVRVSADIKQRARTERETSITTVNTSLAGISEPALALLPQMKSLRRKVTRERQNKDFPAIPYTLADIKIPEELLKTRTQPAEKFLIADTGAQDPNRIMVFGSPSDHARLFGCAHWSLDGTFTIAPEAFYQVWVLHGKVGSTVLPLVYCFLPDKTENSYKRALQLLLDFDREQSRRPQSIMIDFEMAEVTAIRAMFPNTHIHGCYFHFSQSVWRNIQAHGMGTRYANDVAYNVHLRKFSALAFCDARDVPVRYEQLASQLLDNFGASTAHEDFLEYFENTWVGRTRRTPQYEVSMWNCKAVTELELPRTNNSVESWHNAFQGTMGMQLPDIYKLLDRLLDEQVRVRAISAKLAAGEVLPLYSRKEYAAKNRQLLSIIESYNVMNADKYLEACGNYVIF</sequence>
<feature type="domain" description="MULE transposase" evidence="5">
    <location>
        <begin position="228"/>
        <end position="322"/>
    </location>
</feature>
<feature type="domain" description="FLYWCH-type" evidence="4">
    <location>
        <begin position="46"/>
        <end position="105"/>
    </location>
</feature>
<evidence type="ECO:0000256" key="3">
    <source>
        <dbReference type="ARBA" id="ARBA00022833"/>
    </source>
</evidence>